<dbReference type="AlphaFoldDB" id="A0A4V4HRA9"/>
<dbReference type="EMBL" id="STGY01000071">
    <property type="protein sequence ID" value="THV36986.1"/>
    <property type="molecule type" value="Genomic_DNA"/>
</dbReference>
<evidence type="ECO:0000256" key="1">
    <source>
        <dbReference type="SAM" id="SignalP"/>
    </source>
</evidence>
<dbReference type="RefSeq" id="WP_136536462.1">
    <property type="nucleotide sequence ID" value="NZ_STGY01000071.1"/>
</dbReference>
<reference evidence="3" key="1">
    <citation type="submission" date="2019-04" db="EMBL/GenBank/DDBJ databases">
        <title>Nocardioides xinjiangensis sp. nov.</title>
        <authorList>
            <person name="Liu S."/>
        </authorList>
    </citation>
    <scope>NUCLEOTIDE SEQUENCE [LARGE SCALE GENOMIC DNA]</scope>
    <source>
        <strain evidence="3">18</strain>
    </source>
</reference>
<dbReference type="Pfam" id="PF01547">
    <property type="entry name" value="SBP_bac_1"/>
    <property type="match status" value="1"/>
</dbReference>
<feature type="signal peptide" evidence="1">
    <location>
        <begin position="1"/>
        <end position="29"/>
    </location>
</feature>
<dbReference type="CDD" id="cd13585">
    <property type="entry name" value="PBP2_TMBP_like"/>
    <property type="match status" value="1"/>
</dbReference>
<reference evidence="2 3" key="2">
    <citation type="submission" date="2019-05" db="EMBL/GenBank/DDBJ databases">
        <title>Glycomyces buryatensis sp. nov.</title>
        <authorList>
            <person name="Nikitina E."/>
        </authorList>
    </citation>
    <scope>NUCLEOTIDE SEQUENCE [LARGE SCALE GENOMIC DNA]</scope>
    <source>
        <strain evidence="2 3">18</strain>
    </source>
</reference>
<evidence type="ECO:0000313" key="3">
    <source>
        <dbReference type="Proteomes" id="UP000308760"/>
    </source>
</evidence>
<dbReference type="InterPro" id="IPR050490">
    <property type="entry name" value="Bact_solute-bd_prot1"/>
</dbReference>
<dbReference type="Proteomes" id="UP000308760">
    <property type="component" value="Unassembled WGS sequence"/>
</dbReference>
<keyword evidence="1" id="KW-0732">Signal</keyword>
<keyword evidence="3" id="KW-1185">Reference proteome</keyword>
<comment type="caution">
    <text evidence="2">The sequence shown here is derived from an EMBL/GenBank/DDBJ whole genome shotgun (WGS) entry which is preliminary data.</text>
</comment>
<accession>A0A4V4HRA9</accession>
<dbReference type="Gene3D" id="3.40.190.10">
    <property type="entry name" value="Periplasmic binding protein-like II"/>
    <property type="match status" value="1"/>
</dbReference>
<dbReference type="SUPFAM" id="SSF53850">
    <property type="entry name" value="Periplasmic binding protein-like II"/>
    <property type="match status" value="1"/>
</dbReference>
<dbReference type="PROSITE" id="PS51257">
    <property type="entry name" value="PROKAR_LIPOPROTEIN"/>
    <property type="match status" value="1"/>
</dbReference>
<evidence type="ECO:0000313" key="2">
    <source>
        <dbReference type="EMBL" id="THV36986.1"/>
    </source>
</evidence>
<dbReference type="InterPro" id="IPR006059">
    <property type="entry name" value="SBP"/>
</dbReference>
<protein>
    <submittedName>
        <fullName evidence="2">Sugar ABC transporter substrate-binding protein</fullName>
    </submittedName>
</protein>
<name>A0A4V4HRA9_9ACTN</name>
<dbReference type="OrthoDB" id="2509690at2"/>
<feature type="chain" id="PRO_5020917872" evidence="1">
    <location>
        <begin position="30"/>
        <end position="433"/>
    </location>
</feature>
<proteinExistence type="predicted"/>
<dbReference type="PANTHER" id="PTHR43649">
    <property type="entry name" value="ARABINOSE-BINDING PROTEIN-RELATED"/>
    <property type="match status" value="1"/>
</dbReference>
<organism evidence="2 3">
    <name type="scientific">Glycomyces buryatensis</name>
    <dbReference type="NCBI Taxonomy" id="2570927"/>
    <lineage>
        <taxon>Bacteria</taxon>
        <taxon>Bacillati</taxon>
        <taxon>Actinomycetota</taxon>
        <taxon>Actinomycetes</taxon>
        <taxon>Glycomycetales</taxon>
        <taxon>Glycomycetaceae</taxon>
        <taxon>Glycomyces</taxon>
    </lineage>
</organism>
<sequence>MRTDKRHSRPGRTAAVALAAAAAVLTASACSGGGGGSDQEVVLEGVDDGTTLTMWTRAATEAQSQALVDEYNAAHENQVELTVVPTDDYQTRVGTAAGNQELPDLFAIDVVFAPRFTTAGSYLDLTDRIGALDFKDALAPSHIDVGTVDDRQYLVPHTLDLSVLFYNKDLYEQAGLDPEAPPTTLAEFAEHASAISELGDDTHGTFFGGNCGGCFVFTWWPTLWAEGQEPLNEDGTAANLATPEAQELYSTYRGLVEDGAVAPGHQEETGATWVSLFPEGNIGVMPMPSTMLGLMPEDLNMGVAPIPGLTGGESTFVGGDSIGIAQNSEYPNQAWDFLRWSLEEEQQVELLAANGDVMARTDLADNEYYAENPDAVLMNDLVAVGRTPYSLGFGQTFNDPQGPFLPLIREAVYGDAGADLAELNDAVTASLNS</sequence>
<dbReference type="PANTHER" id="PTHR43649:SF12">
    <property type="entry name" value="DIACETYLCHITOBIOSE BINDING PROTEIN DASA"/>
    <property type="match status" value="1"/>
</dbReference>
<gene>
    <name evidence="2" type="ORF">FAB82_20720</name>
</gene>